<dbReference type="OrthoDB" id="3029214at2759"/>
<dbReference type="SUPFAM" id="SSF144232">
    <property type="entry name" value="HIT/MYND zinc finger-like"/>
    <property type="match status" value="1"/>
</dbReference>
<evidence type="ECO:0000256" key="1">
    <source>
        <dbReference type="ARBA" id="ARBA00022723"/>
    </source>
</evidence>
<keyword evidence="3" id="KW-0862">Zinc</keyword>
<reference evidence="6 7" key="1">
    <citation type="submission" date="2020-07" db="EMBL/GenBank/DDBJ databases">
        <title>Comparative genomics of pyrophilous fungi reveals a link between fire events and developmental genes.</title>
        <authorList>
            <consortium name="DOE Joint Genome Institute"/>
            <person name="Steindorff A.S."/>
            <person name="Carver A."/>
            <person name="Calhoun S."/>
            <person name="Stillman K."/>
            <person name="Liu H."/>
            <person name="Lipzen A."/>
            <person name="Pangilinan J."/>
            <person name="Labutti K."/>
            <person name="Bruns T.D."/>
            <person name="Grigoriev I.V."/>
        </authorList>
    </citation>
    <scope>NUCLEOTIDE SEQUENCE [LARGE SCALE GENOMIC DNA]</scope>
    <source>
        <strain evidence="6 7">CBS 144469</strain>
    </source>
</reference>
<protein>
    <recommendedName>
        <fullName evidence="5">MYND-type domain-containing protein</fullName>
    </recommendedName>
</protein>
<keyword evidence="7" id="KW-1185">Reference proteome</keyword>
<dbReference type="EMBL" id="JACGCI010000039">
    <property type="protein sequence ID" value="KAF6753424.1"/>
    <property type="molecule type" value="Genomic_DNA"/>
</dbReference>
<keyword evidence="1" id="KW-0479">Metal-binding</keyword>
<dbReference type="Proteomes" id="UP000521943">
    <property type="component" value="Unassembled WGS sequence"/>
</dbReference>
<dbReference type="GO" id="GO:0008270">
    <property type="term" value="F:zinc ion binding"/>
    <property type="evidence" value="ECO:0007669"/>
    <property type="project" value="UniProtKB-KW"/>
</dbReference>
<evidence type="ECO:0000256" key="2">
    <source>
        <dbReference type="ARBA" id="ARBA00022771"/>
    </source>
</evidence>
<gene>
    <name evidence="6" type="ORF">DFP72DRAFT_901654</name>
</gene>
<evidence type="ECO:0000256" key="4">
    <source>
        <dbReference type="PROSITE-ProRule" id="PRU00134"/>
    </source>
</evidence>
<evidence type="ECO:0000256" key="3">
    <source>
        <dbReference type="ARBA" id="ARBA00022833"/>
    </source>
</evidence>
<dbReference type="PROSITE" id="PS50865">
    <property type="entry name" value="ZF_MYND_2"/>
    <property type="match status" value="1"/>
</dbReference>
<evidence type="ECO:0000313" key="7">
    <source>
        <dbReference type="Proteomes" id="UP000521943"/>
    </source>
</evidence>
<sequence>MQSKQSSFRVEALLNAAEGGSIPHLRRLGTEWPTDISSGQRAFKDNSGHLLRMRAGIFNATIHRSVTELVLAALLGTNGIFQFLQNGHNSGMDESQLAPLIAIFQQYLPHFYAWLRYLIVNPQLGFPSGPTNGAEAASGLAVLMRCGVHRTEDPEILTSIVDFSLFIWMAMRKVQLEGKYTHEEYQKYFAPRYSPLSLCFDHAATRKTLNEKLNAAPTKSLEGLCEHFVQQLTESLTPMDSPRLYITPFRSYVTHVVVISRLCSSLASPLLRSKLALEARRAHKLNIAEIGHVLFNSTNFLIKGWRRLVVQIIDAGLLDIVIGDLISPPKEGGKVFDGWKFEEKLNPLKALLFASYDRRIAKALNAAIESLPAQILQIIASNTTASEIWVAFVRDFEPYKAALKHIPARTIPLCNSLKHCNDSMTESDQGRDAPKKCAKCQTAIYCSTKCQQEDWESLHRHSLYPKSCQQLNGSWISHRTSMFNILALEYVINNQVGPGRYGNDWVKRRVWAFDRTAHPMSVHCLTRSLSVLFNDARSHAMLRQVAEDESTILAVCVSALARCGVATFAIFRVKESPMSVGIDRPKLNCQLQSGFRKVLDALGTSLII</sequence>
<evidence type="ECO:0000259" key="5">
    <source>
        <dbReference type="PROSITE" id="PS50865"/>
    </source>
</evidence>
<accession>A0A8H6M545</accession>
<keyword evidence="2 4" id="KW-0863">Zinc-finger</keyword>
<organism evidence="6 7">
    <name type="scientific">Ephemerocybe angulata</name>
    <dbReference type="NCBI Taxonomy" id="980116"/>
    <lineage>
        <taxon>Eukaryota</taxon>
        <taxon>Fungi</taxon>
        <taxon>Dikarya</taxon>
        <taxon>Basidiomycota</taxon>
        <taxon>Agaricomycotina</taxon>
        <taxon>Agaricomycetes</taxon>
        <taxon>Agaricomycetidae</taxon>
        <taxon>Agaricales</taxon>
        <taxon>Agaricineae</taxon>
        <taxon>Psathyrellaceae</taxon>
        <taxon>Ephemerocybe</taxon>
    </lineage>
</organism>
<dbReference type="Pfam" id="PF01753">
    <property type="entry name" value="zf-MYND"/>
    <property type="match status" value="1"/>
</dbReference>
<name>A0A8H6M545_9AGAR</name>
<dbReference type="AlphaFoldDB" id="A0A8H6M545"/>
<dbReference type="InterPro" id="IPR002893">
    <property type="entry name" value="Znf_MYND"/>
</dbReference>
<feature type="domain" description="MYND-type" evidence="5">
    <location>
        <begin position="417"/>
        <end position="463"/>
    </location>
</feature>
<dbReference type="Gene3D" id="1.10.220.160">
    <property type="match status" value="1"/>
</dbReference>
<dbReference type="Gene3D" id="6.10.140.2220">
    <property type="match status" value="1"/>
</dbReference>
<comment type="caution">
    <text evidence="6">The sequence shown here is derived from an EMBL/GenBank/DDBJ whole genome shotgun (WGS) entry which is preliminary data.</text>
</comment>
<evidence type="ECO:0000313" key="6">
    <source>
        <dbReference type="EMBL" id="KAF6753424.1"/>
    </source>
</evidence>
<proteinExistence type="predicted"/>